<keyword evidence="2" id="KW-1185">Reference proteome</keyword>
<organism evidence="1 2">
    <name type="scientific">Camellia lanceoleosa</name>
    <dbReference type="NCBI Taxonomy" id="1840588"/>
    <lineage>
        <taxon>Eukaryota</taxon>
        <taxon>Viridiplantae</taxon>
        <taxon>Streptophyta</taxon>
        <taxon>Embryophyta</taxon>
        <taxon>Tracheophyta</taxon>
        <taxon>Spermatophyta</taxon>
        <taxon>Magnoliopsida</taxon>
        <taxon>eudicotyledons</taxon>
        <taxon>Gunneridae</taxon>
        <taxon>Pentapetalae</taxon>
        <taxon>asterids</taxon>
        <taxon>Ericales</taxon>
        <taxon>Theaceae</taxon>
        <taxon>Camellia</taxon>
    </lineage>
</organism>
<sequence length="168" mass="18803">MSWSRKVNWTGGLSLMQDDELKPRGDDAHFIYAKKPTIGLADGGGGWTWRGVDAAEYARQLMTDSLIALHNQPKGAVNPKMVLFEAYSNTRAQGSSTACIMTLDGHILRAINIGDSGFMLIRHGKVIYHSPVQQRSFNCPYQLGNTKDHPSLAMVHELIYIYIYIYLN</sequence>
<dbReference type="EMBL" id="CM045761">
    <property type="protein sequence ID" value="KAI8013654.1"/>
    <property type="molecule type" value="Genomic_DNA"/>
</dbReference>
<dbReference type="Proteomes" id="UP001060215">
    <property type="component" value="Chromosome 4"/>
</dbReference>
<comment type="caution">
    <text evidence="1">The sequence shown here is derived from an EMBL/GenBank/DDBJ whole genome shotgun (WGS) entry which is preliminary data.</text>
</comment>
<accession>A0ACC0HKX1</accession>
<protein>
    <submittedName>
        <fullName evidence="1">Uncharacterized protein</fullName>
    </submittedName>
</protein>
<evidence type="ECO:0000313" key="2">
    <source>
        <dbReference type="Proteomes" id="UP001060215"/>
    </source>
</evidence>
<proteinExistence type="predicted"/>
<gene>
    <name evidence="1" type="ORF">LOK49_LG05G01613</name>
</gene>
<evidence type="ECO:0000313" key="1">
    <source>
        <dbReference type="EMBL" id="KAI8013654.1"/>
    </source>
</evidence>
<name>A0ACC0HKX1_9ERIC</name>
<reference evidence="1 2" key="1">
    <citation type="journal article" date="2022" name="Plant J.">
        <title>Chromosome-level genome of Camellia lanceoleosa provides a valuable resource for understanding genome evolution and self-incompatibility.</title>
        <authorList>
            <person name="Gong W."/>
            <person name="Xiao S."/>
            <person name="Wang L."/>
            <person name="Liao Z."/>
            <person name="Chang Y."/>
            <person name="Mo W."/>
            <person name="Hu G."/>
            <person name="Li W."/>
            <person name="Zhao G."/>
            <person name="Zhu H."/>
            <person name="Hu X."/>
            <person name="Ji K."/>
            <person name="Xiang X."/>
            <person name="Song Q."/>
            <person name="Yuan D."/>
            <person name="Jin S."/>
            <person name="Zhang L."/>
        </authorList>
    </citation>
    <scope>NUCLEOTIDE SEQUENCE [LARGE SCALE GENOMIC DNA]</scope>
    <source>
        <strain evidence="1">SQ_2022a</strain>
    </source>
</reference>